<evidence type="ECO:0000313" key="3">
    <source>
        <dbReference type="Proteomes" id="UP000179266"/>
    </source>
</evidence>
<name>A0A1F7S062_9BACT</name>
<dbReference type="EMBL" id="MGDD01000118">
    <property type="protein sequence ID" value="OGL46688.1"/>
    <property type="molecule type" value="Genomic_DNA"/>
</dbReference>
<sequence>MNTQNLSGNLKFGFKIILFSCIVMFFYTQNVWSESLHKYKGEITVVMSNTLKPYEEAYDGLVADGRFQTTLLDMQGKPELSSWIVREIRETSPKAIVAIGMLAAQTVTLNFNDIPVIFLMVLSSETSDLKSNKITGIVLDLSYSDLFRCFDYIKPNIKNIGLIINPNKSNVDLGKLEKIALAKNANLVVANVSSEKDIPSALRQLEKSIDAFLLLPDPAIVNRESFSYILETTLKFNIPLISYSESHVKVGALFSISPIYFDIGKQCTSVLEKILNGHNVSEISVAYPHEYKMTVNHKIAKNFGLEITISREIEPILVEFP</sequence>
<dbReference type="Gene3D" id="3.40.50.2300">
    <property type="match status" value="2"/>
</dbReference>
<evidence type="ECO:0008006" key="4">
    <source>
        <dbReference type="Google" id="ProtNLM"/>
    </source>
</evidence>
<feature type="transmembrane region" description="Helical" evidence="1">
    <location>
        <begin position="12"/>
        <end position="32"/>
    </location>
</feature>
<dbReference type="AlphaFoldDB" id="A0A1F7S062"/>
<reference evidence="2 3" key="1">
    <citation type="journal article" date="2016" name="Nat. Commun.">
        <title>Thousands of microbial genomes shed light on interconnected biogeochemical processes in an aquifer system.</title>
        <authorList>
            <person name="Anantharaman K."/>
            <person name="Brown C.T."/>
            <person name="Hug L.A."/>
            <person name="Sharon I."/>
            <person name="Castelle C.J."/>
            <person name="Probst A.J."/>
            <person name="Thomas B.C."/>
            <person name="Singh A."/>
            <person name="Wilkins M.J."/>
            <person name="Karaoz U."/>
            <person name="Brodie E.L."/>
            <person name="Williams K.H."/>
            <person name="Hubbard S.S."/>
            <person name="Banfield J.F."/>
        </authorList>
    </citation>
    <scope>NUCLEOTIDE SEQUENCE [LARGE SCALE GENOMIC DNA]</scope>
</reference>
<dbReference type="Proteomes" id="UP000179266">
    <property type="component" value="Unassembled WGS sequence"/>
</dbReference>
<protein>
    <recommendedName>
        <fullName evidence="4">ABC transporter substrate-binding protein</fullName>
    </recommendedName>
</protein>
<keyword evidence="1" id="KW-1133">Transmembrane helix</keyword>
<accession>A0A1F7S062</accession>
<gene>
    <name evidence="2" type="ORF">A2161_21960</name>
</gene>
<evidence type="ECO:0000313" key="2">
    <source>
        <dbReference type="EMBL" id="OGL46688.1"/>
    </source>
</evidence>
<organism evidence="2 3">
    <name type="scientific">Candidatus Schekmanbacteria bacterium RBG_13_48_7</name>
    <dbReference type="NCBI Taxonomy" id="1817878"/>
    <lineage>
        <taxon>Bacteria</taxon>
        <taxon>Candidatus Schekmaniibacteriota</taxon>
    </lineage>
</organism>
<evidence type="ECO:0000256" key="1">
    <source>
        <dbReference type="SAM" id="Phobius"/>
    </source>
</evidence>
<keyword evidence="1" id="KW-0812">Transmembrane</keyword>
<proteinExistence type="predicted"/>
<dbReference type="InterPro" id="IPR007487">
    <property type="entry name" value="ABC_transpt-TYRBP-like"/>
</dbReference>
<dbReference type="PANTHER" id="PTHR35271:SF1">
    <property type="entry name" value="ABC TRANSPORTER, SUBSTRATE-BINDING LIPOPROTEIN"/>
    <property type="match status" value="1"/>
</dbReference>
<keyword evidence="1" id="KW-0472">Membrane</keyword>
<comment type="caution">
    <text evidence="2">The sequence shown here is derived from an EMBL/GenBank/DDBJ whole genome shotgun (WGS) entry which is preliminary data.</text>
</comment>
<dbReference type="PANTHER" id="PTHR35271">
    <property type="entry name" value="ABC TRANSPORTER, SUBSTRATE-BINDING LIPOPROTEIN-RELATED"/>
    <property type="match status" value="1"/>
</dbReference>
<dbReference type="Pfam" id="PF04392">
    <property type="entry name" value="ABC_sub_bind"/>
    <property type="match status" value="1"/>
</dbReference>